<proteinExistence type="predicted"/>
<accession>A0ABD0Y819</accession>
<gene>
    <name evidence="4" type="ORF">AAG570_007099</name>
</gene>
<dbReference type="Gene3D" id="3.10.490.10">
    <property type="entry name" value="Gamma-glutamyl cyclotransferase-like"/>
    <property type="match status" value="1"/>
</dbReference>
<dbReference type="PANTHER" id="PTHR12935:SF0">
    <property type="entry name" value="GAMMA-GLUTAMYLCYCLOTRANSFERASE"/>
    <property type="match status" value="1"/>
</dbReference>
<keyword evidence="5" id="KW-1185">Reference proteome</keyword>
<evidence type="ECO:0000256" key="2">
    <source>
        <dbReference type="ARBA" id="ARBA00023239"/>
    </source>
</evidence>
<dbReference type="SUPFAM" id="SSF110857">
    <property type="entry name" value="Gamma-glutamyl cyclotransferase-like"/>
    <property type="match status" value="1"/>
</dbReference>
<keyword evidence="2" id="KW-0456">Lyase</keyword>
<dbReference type="GO" id="GO:0003839">
    <property type="term" value="F:gamma-glutamylcyclotransferase activity"/>
    <property type="evidence" value="ECO:0007669"/>
    <property type="project" value="UniProtKB-EC"/>
</dbReference>
<dbReference type="CDD" id="cd06661">
    <property type="entry name" value="GGCT_like"/>
    <property type="match status" value="1"/>
</dbReference>
<evidence type="ECO:0000313" key="4">
    <source>
        <dbReference type="EMBL" id="KAL1115068.1"/>
    </source>
</evidence>
<evidence type="ECO:0000256" key="3">
    <source>
        <dbReference type="PIRSR" id="PIRSR617939-2"/>
    </source>
</evidence>
<name>A0ABD0Y819_9HEMI</name>
<dbReference type="EMBL" id="JBFDAA010000020">
    <property type="protein sequence ID" value="KAL1115068.1"/>
    <property type="molecule type" value="Genomic_DNA"/>
</dbReference>
<dbReference type="InterPro" id="IPR017939">
    <property type="entry name" value="G-Glutamylcylcotransferase"/>
</dbReference>
<comment type="caution">
    <text evidence="4">The sequence shown here is derived from an EMBL/GenBank/DDBJ whole genome shotgun (WGS) entry which is preliminary data.</text>
</comment>
<dbReference type="Proteomes" id="UP001558652">
    <property type="component" value="Unassembled WGS sequence"/>
</dbReference>
<dbReference type="PANTHER" id="PTHR12935">
    <property type="entry name" value="GAMMA-GLUTAMYLCYCLOTRANSFERASE"/>
    <property type="match status" value="1"/>
</dbReference>
<evidence type="ECO:0000256" key="1">
    <source>
        <dbReference type="ARBA" id="ARBA00012346"/>
    </source>
</evidence>
<dbReference type="Pfam" id="PF13772">
    <property type="entry name" value="AIG2_2"/>
    <property type="match status" value="1"/>
</dbReference>
<reference evidence="4 5" key="1">
    <citation type="submission" date="2024-07" db="EMBL/GenBank/DDBJ databases">
        <title>Chromosome-level genome assembly of the water stick insect Ranatra chinensis (Heteroptera: Nepidae).</title>
        <authorList>
            <person name="Liu X."/>
        </authorList>
    </citation>
    <scope>NUCLEOTIDE SEQUENCE [LARGE SCALE GENOMIC DNA]</scope>
    <source>
        <strain evidence="4">Cailab_2021Rc</strain>
        <tissue evidence="4">Muscle</tissue>
    </source>
</reference>
<dbReference type="InterPro" id="IPR013024">
    <property type="entry name" value="GGCT-like"/>
</dbReference>
<dbReference type="EC" id="4.3.2.9" evidence="1"/>
<organism evidence="4 5">
    <name type="scientific">Ranatra chinensis</name>
    <dbReference type="NCBI Taxonomy" id="642074"/>
    <lineage>
        <taxon>Eukaryota</taxon>
        <taxon>Metazoa</taxon>
        <taxon>Ecdysozoa</taxon>
        <taxon>Arthropoda</taxon>
        <taxon>Hexapoda</taxon>
        <taxon>Insecta</taxon>
        <taxon>Pterygota</taxon>
        <taxon>Neoptera</taxon>
        <taxon>Paraneoptera</taxon>
        <taxon>Hemiptera</taxon>
        <taxon>Heteroptera</taxon>
        <taxon>Panheteroptera</taxon>
        <taxon>Nepomorpha</taxon>
        <taxon>Nepidae</taxon>
        <taxon>Ranatrinae</taxon>
        <taxon>Ranatra</taxon>
    </lineage>
</organism>
<feature type="binding site" evidence="3">
    <location>
        <position position="139"/>
    </location>
    <ligand>
        <name>substrate</name>
    </ligand>
</feature>
<protein>
    <recommendedName>
        <fullName evidence="1">gamma-glutamylcyclotransferase</fullName>
        <ecNumber evidence="1">4.3.2.9</ecNumber>
    </recommendedName>
</protein>
<evidence type="ECO:0000313" key="5">
    <source>
        <dbReference type="Proteomes" id="UP001558652"/>
    </source>
</evidence>
<sequence length="175" mass="20047">MAKKKLLYFAYCVNMLSTRMDCCVHSSVKRKGIGKLVNYKLVFGEYSKVWQGCLATIVPHQDSVVWGSLWEMDDCHRPKLDSLQGVSSNIYQLLKVDISSLKGKAGTFESFTYKLVKDPETPKMKHGKLMKRFRPSKIYMDELIEGACEACLPVEYRKWLRSIPHNGYTGSVLPR</sequence>
<dbReference type="InterPro" id="IPR036568">
    <property type="entry name" value="GGCT-like_sf"/>
</dbReference>
<dbReference type="AlphaFoldDB" id="A0ABD0Y819"/>